<organism evidence="10 11">
    <name type="scientific">Denticeps clupeoides</name>
    <name type="common">denticle herring</name>
    <dbReference type="NCBI Taxonomy" id="299321"/>
    <lineage>
        <taxon>Eukaryota</taxon>
        <taxon>Metazoa</taxon>
        <taxon>Chordata</taxon>
        <taxon>Craniata</taxon>
        <taxon>Vertebrata</taxon>
        <taxon>Euteleostomi</taxon>
        <taxon>Actinopterygii</taxon>
        <taxon>Neopterygii</taxon>
        <taxon>Teleostei</taxon>
        <taxon>Clupei</taxon>
        <taxon>Clupeiformes</taxon>
        <taxon>Denticipitoidei</taxon>
        <taxon>Denticipitidae</taxon>
        <taxon>Denticeps</taxon>
    </lineage>
</organism>
<feature type="compositionally biased region" description="Polar residues" evidence="8">
    <location>
        <begin position="233"/>
        <end position="251"/>
    </location>
</feature>
<dbReference type="GeneID" id="114801332"/>
<evidence type="ECO:0000256" key="7">
    <source>
        <dbReference type="PROSITE-ProRule" id="PRU00267"/>
    </source>
</evidence>
<evidence type="ECO:0000256" key="2">
    <source>
        <dbReference type="ARBA" id="ARBA00023015"/>
    </source>
</evidence>
<comment type="subcellular location">
    <subcellularLocation>
        <location evidence="1 6">Nucleus</location>
    </subcellularLocation>
</comment>
<dbReference type="GeneTree" id="ENSGT00940000161652"/>
<dbReference type="GO" id="GO:0000978">
    <property type="term" value="F:RNA polymerase II cis-regulatory region sequence-specific DNA binding"/>
    <property type="evidence" value="ECO:0007669"/>
    <property type="project" value="TreeGrafter"/>
</dbReference>
<dbReference type="Pfam" id="PF00505">
    <property type="entry name" value="HMG_box"/>
    <property type="match status" value="1"/>
</dbReference>
<feature type="compositionally biased region" description="Low complexity" evidence="8">
    <location>
        <begin position="264"/>
        <end position="281"/>
    </location>
</feature>
<dbReference type="Proteomes" id="UP000694580">
    <property type="component" value="Chromosome 12"/>
</dbReference>
<dbReference type="GO" id="GO:0007420">
    <property type="term" value="P:brain development"/>
    <property type="evidence" value="ECO:0007669"/>
    <property type="project" value="TreeGrafter"/>
</dbReference>
<dbReference type="PIRSF" id="PIRSF038098">
    <property type="entry name" value="SOX-12/11/4a"/>
    <property type="match status" value="1"/>
</dbReference>
<dbReference type="GO" id="GO:0048593">
    <property type="term" value="P:camera-type eye morphogenesis"/>
    <property type="evidence" value="ECO:0007669"/>
    <property type="project" value="TreeGrafter"/>
</dbReference>
<evidence type="ECO:0000256" key="6">
    <source>
        <dbReference type="PIRNR" id="PIRNR038098"/>
    </source>
</evidence>
<dbReference type="InterPro" id="IPR017386">
    <property type="entry name" value="SOX-12/11/4"/>
</dbReference>
<dbReference type="InterPro" id="IPR036910">
    <property type="entry name" value="HMG_box_dom_sf"/>
</dbReference>
<keyword evidence="2 6" id="KW-0805">Transcription regulation</keyword>
<evidence type="ECO:0000313" key="10">
    <source>
        <dbReference type="Ensembl" id="ENSDCDP00010051183.1"/>
    </source>
</evidence>
<evidence type="ECO:0000256" key="4">
    <source>
        <dbReference type="ARBA" id="ARBA00023163"/>
    </source>
</evidence>
<feature type="domain" description="HMG box" evidence="9">
    <location>
        <begin position="51"/>
        <end position="119"/>
    </location>
</feature>
<evidence type="ECO:0000256" key="3">
    <source>
        <dbReference type="ARBA" id="ARBA00023125"/>
    </source>
</evidence>
<feature type="region of interest" description="Disordered" evidence="8">
    <location>
        <begin position="230"/>
        <end position="282"/>
    </location>
</feature>
<evidence type="ECO:0000256" key="1">
    <source>
        <dbReference type="ARBA" id="ARBA00004123"/>
    </source>
</evidence>
<protein>
    <recommendedName>
        <fullName evidence="6">Transcription factor SOX</fullName>
    </recommendedName>
</protein>
<dbReference type="PROSITE" id="PS50118">
    <property type="entry name" value="HMG_BOX_2"/>
    <property type="match status" value="1"/>
</dbReference>
<keyword evidence="11" id="KW-1185">Reference proteome</keyword>
<evidence type="ECO:0000313" key="11">
    <source>
        <dbReference type="Proteomes" id="UP000694580"/>
    </source>
</evidence>
<reference evidence="10" key="3">
    <citation type="submission" date="2025-09" db="UniProtKB">
        <authorList>
            <consortium name="Ensembl"/>
        </authorList>
    </citation>
    <scope>IDENTIFICATION</scope>
</reference>
<dbReference type="Ensembl" id="ENSDCDT00010061631.1">
    <property type="protein sequence ID" value="ENSDCDP00010051183.1"/>
    <property type="gene ID" value="ENSDCDG00010030194.1"/>
</dbReference>
<proteinExistence type="predicted"/>
<feature type="region of interest" description="Disordered" evidence="8">
    <location>
        <begin position="118"/>
        <end position="164"/>
    </location>
</feature>
<keyword evidence="5 6" id="KW-0539">Nucleus</keyword>
<dbReference type="PANTHER" id="PTHR10270:SF295">
    <property type="entry name" value="TRANSCRIPTION FACTOR SOX"/>
    <property type="match status" value="1"/>
</dbReference>
<dbReference type="PANTHER" id="PTHR10270">
    <property type="entry name" value="SOX TRANSCRIPTION FACTOR"/>
    <property type="match status" value="1"/>
</dbReference>
<keyword evidence="4 6" id="KW-0804">Transcription</keyword>
<name>A0AAY4E0L1_9TELE</name>
<sequence length="354" mass="39695">MVQQRNHRNPTVMDNSSARDAFIGAEDGDDVFGHVPSNKDPNWCKTPTGHIKRPMNAFMVWSQIERRKIMEQWPDMHNAEISKRLGKRWKLLPDYEKIPFIKEAERLRLKHMADYPDYKYRPRKKSKSSTPVKEKLPLKGSKSHPSRSNSFTSKGLKMKSSRQKVNFSSNKFKSYGEIASDDDTVDVKLESPASSQPDDHSQTSLSIPHQQAPNIPCREQLPSAQLRVKVPQPGSTHGFTSDSISQVSTESKSPELRGSHAGRSSSPTSTSSSSFVSSSASSDEELDEEILHIISNTNFDNLAMDSSSLDKDIEAFHTNSGSHFDFPDYCTPEVNEMISGDLLVPSISDLVFTY</sequence>
<gene>
    <name evidence="10" type="primary">SOX12</name>
</gene>
<feature type="compositionally biased region" description="Polar residues" evidence="8">
    <location>
        <begin position="192"/>
        <end position="213"/>
    </location>
</feature>
<feature type="region of interest" description="Disordered" evidence="8">
    <location>
        <begin position="188"/>
        <end position="215"/>
    </location>
</feature>
<dbReference type="CDD" id="cd22038">
    <property type="entry name" value="HMG-box_SoxC_SOX12"/>
    <property type="match status" value="1"/>
</dbReference>
<reference evidence="10" key="2">
    <citation type="submission" date="2025-08" db="UniProtKB">
        <authorList>
            <consortium name="Ensembl"/>
        </authorList>
    </citation>
    <scope>IDENTIFICATION</scope>
</reference>
<dbReference type="GO" id="GO:0030182">
    <property type="term" value="P:neuron differentiation"/>
    <property type="evidence" value="ECO:0007669"/>
    <property type="project" value="TreeGrafter"/>
</dbReference>
<dbReference type="AlphaFoldDB" id="A0AAY4E0L1"/>
<dbReference type="GO" id="GO:0000122">
    <property type="term" value="P:negative regulation of transcription by RNA polymerase II"/>
    <property type="evidence" value="ECO:0007669"/>
    <property type="project" value="TreeGrafter"/>
</dbReference>
<dbReference type="GO" id="GO:0005634">
    <property type="term" value="C:nucleus"/>
    <property type="evidence" value="ECO:0007669"/>
    <property type="project" value="UniProtKB-SubCell"/>
</dbReference>
<accession>A0AAY4E0L1</accession>
<dbReference type="SUPFAM" id="SSF47095">
    <property type="entry name" value="HMG-box"/>
    <property type="match status" value="1"/>
</dbReference>
<keyword evidence="3 6" id="KW-0238">DNA-binding</keyword>
<evidence type="ECO:0000256" key="8">
    <source>
        <dbReference type="SAM" id="MobiDB-lite"/>
    </source>
</evidence>
<feature type="DNA-binding region" description="HMG box" evidence="7">
    <location>
        <begin position="51"/>
        <end position="119"/>
    </location>
</feature>
<dbReference type="RefSeq" id="XP_028855315.1">
    <property type="nucleotide sequence ID" value="XM_028999482.1"/>
</dbReference>
<dbReference type="InterPro" id="IPR050140">
    <property type="entry name" value="SRY-related_HMG-box_TF-like"/>
</dbReference>
<reference evidence="10 11" key="1">
    <citation type="submission" date="2020-06" db="EMBL/GenBank/DDBJ databases">
        <authorList>
            <consortium name="Wellcome Sanger Institute Data Sharing"/>
        </authorList>
    </citation>
    <scope>NUCLEOTIDE SEQUENCE [LARGE SCALE GENOMIC DNA]</scope>
</reference>
<dbReference type="GO" id="GO:0001228">
    <property type="term" value="F:DNA-binding transcription activator activity, RNA polymerase II-specific"/>
    <property type="evidence" value="ECO:0007669"/>
    <property type="project" value="TreeGrafter"/>
</dbReference>
<evidence type="ECO:0000256" key="5">
    <source>
        <dbReference type="ARBA" id="ARBA00023242"/>
    </source>
</evidence>
<dbReference type="Gene3D" id="1.10.30.10">
    <property type="entry name" value="High mobility group box domain"/>
    <property type="match status" value="1"/>
</dbReference>
<evidence type="ECO:0000259" key="9">
    <source>
        <dbReference type="PROSITE" id="PS50118"/>
    </source>
</evidence>
<dbReference type="SMART" id="SM00398">
    <property type="entry name" value="HMG"/>
    <property type="match status" value="1"/>
</dbReference>
<dbReference type="InterPro" id="IPR009071">
    <property type="entry name" value="HMG_box_dom"/>
</dbReference>
<dbReference type="FunFam" id="1.10.30.10:FF:000007">
    <property type="entry name" value="Transcription factor SOX"/>
    <property type="match status" value="1"/>
</dbReference>